<keyword evidence="11" id="KW-0234">DNA repair</keyword>
<comment type="function">
    <text evidence="13">Degrades single-stranded DNA (ssDNA) in a highly processive manner. Also functions as a DNA deoxyribophosphodiesterase that releases deoxyribose-phosphate moieties following the cleavage of DNA at an apurinic/apyrimidinic (AP) site by either an AP endonuclease or AP lyase.</text>
</comment>
<dbReference type="InterPro" id="IPR013520">
    <property type="entry name" value="Ribonucl_H"/>
</dbReference>
<dbReference type="InterPro" id="IPR013620">
    <property type="entry name" value="Exonuc_1_SH3"/>
</dbReference>
<keyword evidence="8" id="KW-0269">Exonuclease</keyword>
<dbReference type="GO" id="GO:0000175">
    <property type="term" value="F:3'-5'-RNA exonuclease activity"/>
    <property type="evidence" value="ECO:0007669"/>
    <property type="project" value="InterPro"/>
</dbReference>
<comment type="subunit">
    <text evidence="14">Monomer. Interacts with ssb (via C-terminus); this interaction stimulates the exonuclease activity by recruiting the enzyme to its substrate.</text>
</comment>
<evidence type="ECO:0000256" key="6">
    <source>
        <dbReference type="ARBA" id="ARBA00022763"/>
    </source>
</evidence>
<dbReference type="EMBL" id="CP046509">
    <property type="protein sequence ID" value="QGU87037.1"/>
    <property type="molecule type" value="Genomic_DNA"/>
</dbReference>
<dbReference type="InterPro" id="IPR012337">
    <property type="entry name" value="RNaseH-like_sf"/>
</dbReference>
<dbReference type="FunFam" id="3.30.420.10:FF:000033">
    <property type="entry name" value="Exodeoxyribonuclease I"/>
    <property type="match status" value="1"/>
</dbReference>
<evidence type="ECO:0000256" key="11">
    <source>
        <dbReference type="ARBA" id="ARBA00023204"/>
    </source>
</evidence>
<dbReference type="GO" id="GO:0006281">
    <property type="term" value="P:DNA repair"/>
    <property type="evidence" value="ECO:0007669"/>
    <property type="project" value="UniProtKB-KW"/>
</dbReference>
<dbReference type="Pfam" id="PF00929">
    <property type="entry name" value="RNase_T"/>
    <property type="match status" value="1"/>
</dbReference>
<dbReference type="CDD" id="cd06138">
    <property type="entry name" value="ExoI_N"/>
    <property type="match status" value="1"/>
</dbReference>
<evidence type="ECO:0000259" key="18">
    <source>
        <dbReference type="PROSITE" id="PS51785"/>
    </source>
</evidence>
<dbReference type="Gene3D" id="3.30.420.10">
    <property type="entry name" value="Ribonuclease H-like superfamily/Ribonuclease H"/>
    <property type="match status" value="1"/>
</dbReference>
<evidence type="ECO:0000313" key="20">
    <source>
        <dbReference type="Proteomes" id="UP000424752"/>
    </source>
</evidence>
<gene>
    <name evidence="19" type="primary">sbcB</name>
    <name evidence="19" type="ORF">GN242_07320</name>
</gene>
<dbReference type="PANTHER" id="PTHR11046">
    <property type="entry name" value="OLIGORIBONUCLEASE, MITOCHONDRIAL"/>
    <property type="match status" value="1"/>
</dbReference>
<keyword evidence="4" id="KW-0540">Nuclease</keyword>
<feature type="binding site" evidence="16">
    <location>
        <position position="43"/>
    </location>
    <ligand>
        <name>Mg(2+)</name>
        <dbReference type="ChEBI" id="CHEBI:18420"/>
        <label>2</label>
    </ligand>
</feature>
<dbReference type="Pfam" id="PF08411">
    <property type="entry name" value="ExoI_SH3"/>
    <property type="match status" value="1"/>
</dbReference>
<feature type="domain" description="ExoI C-terminal" evidence="18">
    <location>
        <begin position="385"/>
        <end position="501"/>
    </location>
</feature>
<comment type="catalytic activity">
    <reaction evidence="1">
        <text>Exonucleolytic cleavage in the 3'- to 5'-direction to yield nucleoside 5'-phosphates.</text>
        <dbReference type="EC" id="3.1.11.1"/>
    </reaction>
</comment>
<dbReference type="InterPro" id="IPR034747">
    <property type="entry name" value="EXOI_SH3"/>
</dbReference>
<feature type="binding site" evidence="15">
    <location>
        <position position="191"/>
    </location>
    <ligand>
        <name>substrate</name>
    </ligand>
</feature>
<name>A0A6I6EB97_9GAMM</name>
<keyword evidence="7 19" id="KW-0378">Hydrolase</keyword>
<keyword evidence="5 16" id="KW-0479">Metal-binding</keyword>
<evidence type="ECO:0000256" key="2">
    <source>
        <dbReference type="ARBA" id="ARBA00012108"/>
    </source>
</evidence>
<dbReference type="EC" id="3.1.11.1" evidence="2"/>
<dbReference type="GO" id="GO:0003677">
    <property type="term" value="F:DNA binding"/>
    <property type="evidence" value="ECO:0007669"/>
    <property type="project" value="UniProtKB-KW"/>
</dbReference>
<keyword evidence="10" id="KW-0238">DNA-binding</keyword>
<evidence type="ECO:0000313" key="19">
    <source>
        <dbReference type="EMBL" id="QGU87037.1"/>
    </source>
</evidence>
<dbReference type="InterPro" id="IPR058561">
    <property type="entry name" value="Exonuc_1_C"/>
</dbReference>
<dbReference type="AlphaFoldDB" id="A0A6I6EB97"/>
<evidence type="ECO:0000256" key="13">
    <source>
        <dbReference type="ARBA" id="ARBA00046035"/>
    </source>
</evidence>
<dbReference type="KEGG" id="erwi:GN242_07320"/>
<evidence type="ECO:0000256" key="8">
    <source>
        <dbReference type="ARBA" id="ARBA00022839"/>
    </source>
</evidence>
<evidence type="ECO:0000256" key="3">
    <source>
        <dbReference type="ARBA" id="ARBA00019900"/>
    </source>
</evidence>
<evidence type="ECO:0000256" key="4">
    <source>
        <dbReference type="ARBA" id="ARBA00022722"/>
    </source>
</evidence>
<evidence type="ECO:0000256" key="14">
    <source>
        <dbReference type="ARBA" id="ARBA00046792"/>
    </source>
</evidence>
<organism evidence="19 20">
    <name type="scientific">Erwinia sorbitola</name>
    <dbReference type="NCBI Taxonomy" id="2681984"/>
    <lineage>
        <taxon>Bacteria</taxon>
        <taxon>Pseudomonadati</taxon>
        <taxon>Pseudomonadota</taxon>
        <taxon>Gammaproteobacteria</taxon>
        <taxon>Enterobacterales</taxon>
        <taxon>Erwiniaceae</taxon>
        <taxon>Erwinia</taxon>
    </lineage>
</organism>
<evidence type="ECO:0000256" key="15">
    <source>
        <dbReference type="PIRSR" id="PIRSR000977-1"/>
    </source>
</evidence>
<sequence length="502" mass="57803">MNKAGFISRVEHCIFRELTNRSEQRETVKDTTNQPTFLFHDYETFGKSPSLDRPAQFAGIRTDMDFNIIGEPEVFYCQPADDYLPQPEAVMITGITPQIARARGVSEAEFTHRIHQLFSEPNTCIVGYNNVRFDDEVTRNLLYRNFYDPYAWSWQYGNSRWDLLDVMRACYALRPDGIEWPENDDGLPSFRLEHLTKANGVAHENAHDAMSDVYATIAMAKLVKEKQPRLYDFLFSHRNKQKVSALVDIPQMKPLVHISGMFGAARGNTSWIAPLAWHPENRNALITCDLGGDMTPLLTLNADELRERLYTPRSELGDASPVPLKLVHINKCPVVAPANTLRPEDAERIGIDRQRCLDNLTLLRQHPEVREKVVTLYADAEPFTPSDDVDAQLYSGFFSDADRNAMNIIRQTAPENLPALDIAFNDARIEKLLFRFRARNYPGTLDDAEQKRWLQHRREMLNPERVQSYVQELEMLFNQYEGDQVKLDQLKALFEYARELVS</sequence>
<keyword evidence="9 16" id="KW-0460">Magnesium</keyword>
<proteinExistence type="predicted"/>
<dbReference type="Proteomes" id="UP000424752">
    <property type="component" value="Chromosome"/>
</dbReference>
<evidence type="ECO:0000256" key="16">
    <source>
        <dbReference type="PIRSR" id="PIRSR000977-2"/>
    </source>
</evidence>
<dbReference type="Pfam" id="PF26016">
    <property type="entry name" value="ExoI_C"/>
    <property type="match status" value="1"/>
</dbReference>
<feature type="domain" description="ExoI SH3-like" evidence="17">
    <location>
        <begin position="228"/>
        <end position="381"/>
    </location>
</feature>
<dbReference type="SMART" id="SM00479">
    <property type="entry name" value="EXOIII"/>
    <property type="match status" value="1"/>
</dbReference>
<dbReference type="Gene3D" id="1.20.1280.70">
    <property type="entry name" value="Exonuclease ExoI, domain 3"/>
    <property type="match status" value="1"/>
</dbReference>
<feature type="binding site" evidence="16">
    <location>
        <position position="212"/>
    </location>
    <ligand>
        <name>Mg(2+)</name>
        <dbReference type="ChEBI" id="CHEBI:18420"/>
        <label>2</label>
    </ligand>
</feature>
<dbReference type="PROSITE" id="PS51785">
    <property type="entry name" value="EXOI_C"/>
    <property type="match status" value="1"/>
</dbReference>
<evidence type="ECO:0000259" key="17">
    <source>
        <dbReference type="PROSITE" id="PS51784"/>
    </source>
</evidence>
<dbReference type="Gene3D" id="3.30.1520.20">
    <property type="entry name" value="Exonuclease ExoI, domain 2"/>
    <property type="match status" value="1"/>
</dbReference>
<evidence type="ECO:0000256" key="5">
    <source>
        <dbReference type="ARBA" id="ARBA00022723"/>
    </source>
</evidence>
<dbReference type="PIRSF" id="PIRSF000977">
    <property type="entry name" value="Exodeoxyribonuclease_I"/>
    <property type="match status" value="1"/>
</dbReference>
<accession>A0A6I6EB97</accession>
<dbReference type="NCBIfam" id="NF008746">
    <property type="entry name" value="PRK11779.1"/>
    <property type="match status" value="1"/>
</dbReference>
<dbReference type="SUPFAM" id="SSF53098">
    <property type="entry name" value="Ribonuclease H-like"/>
    <property type="match status" value="1"/>
</dbReference>
<dbReference type="InterPro" id="IPR036397">
    <property type="entry name" value="RNaseH_sf"/>
</dbReference>
<keyword evidence="6" id="KW-0227">DNA damage</keyword>
<feature type="binding site" evidence="15">
    <location>
        <position position="43"/>
    </location>
    <ligand>
        <name>substrate</name>
    </ligand>
</feature>
<dbReference type="FunFam" id="1.20.1280.70:FF:000001">
    <property type="entry name" value="Exodeoxyribonuclease I"/>
    <property type="match status" value="1"/>
</dbReference>
<dbReference type="InterPro" id="IPR023607">
    <property type="entry name" value="Exodeoxyribonuclease_I"/>
</dbReference>
<dbReference type="Gene3D" id="1.10.287.1240">
    <property type="match status" value="1"/>
</dbReference>
<dbReference type="GO" id="GO:0046872">
    <property type="term" value="F:metal ion binding"/>
    <property type="evidence" value="ECO:0007669"/>
    <property type="project" value="UniProtKB-KW"/>
</dbReference>
<dbReference type="PANTHER" id="PTHR11046:SF11">
    <property type="entry name" value="EXODEOXYRIBONUCLEASE I"/>
    <property type="match status" value="1"/>
</dbReference>
<dbReference type="GO" id="GO:0008310">
    <property type="term" value="F:single-stranded DNA 3'-5' DNA exonuclease activity"/>
    <property type="evidence" value="ECO:0007669"/>
    <property type="project" value="UniProtKB-EC"/>
</dbReference>
<evidence type="ECO:0000256" key="9">
    <source>
        <dbReference type="ARBA" id="ARBA00022842"/>
    </source>
</evidence>
<evidence type="ECO:0000256" key="7">
    <source>
        <dbReference type="ARBA" id="ARBA00022801"/>
    </source>
</evidence>
<dbReference type="FunFam" id="3.30.1520.20:FF:000001">
    <property type="entry name" value="Exodeoxyribonuclease I"/>
    <property type="match status" value="1"/>
</dbReference>
<evidence type="ECO:0000256" key="10">
    <source>
        <dbReference type="ARBA" id="ARBA00023125"/>
    </source>
</evidence>
<evidence type="ECO:0000256" key="1">
    <source>
        <dbReference type="ARBA" id="ARBA00000563"/>
    </source>
</evidence>
<comment type="cofactor">
    <cofactor evidence="16">
        <name>Mg(2+)</name>
        <dbReference type="ChEBI" id="CHEBI:18420"/>
    </cofactor>
    <text evidence="16">Binds 2 Mg(2+) ions per monomer.</text>
</comment>
<dbReference type="InterPro" id="IPR038649">
    <property type="entry name" value="EXOI_SH3_sf"/>
</dbReference>
<reference evidence="19 20" key="1">
    <citation type="submission" date="2019-12" db="EMBL/GenBank/DDBJ databases">
        <title>Erwinia sp. nov., isolated from droppings of birds in the Qinghai-Tiebt plateau of China.</title>
        <authorList>
            <person name="Ge Y."/>
        </authorList>
    </citation>
    <scope>NUCLEOTIDE SEQUENCE [LARGE SCALE GENOMIC DNA]</scope>
    <source>
        <strain evidence="19 20">J780</strain>
    </source>
</reference>
<feature type="binding site" evidence="16">
    <location>
        <position position="41"/>
    </location>
    <ligand>
        <name>Mg(2+)</name>
        <dbReference type="ChEBI" id="CHEBI:18420"/>
        <label>1</label>
    </ligand>
</feature>
<dbReference type="PROSITE" id="PS51784">
    <property type="entry name" value="EXOI_SH3"/>
    <property type="match status" value="1"/>
</dbReference>
<dbReference type="InterPro" id="IPR022894">
    <property type="entry name" value="Oligoribonuclease"/>
</dbReference>
<evidence type="ECO:0000256" key="12">
    <source>
        <dbReference type="ARBA" id="ARBA00031220"/>
    </source>
</evidence>
<protein>
    <recommendedName>
        <fullName evidence="3">Exodeoxyribonuclease I</fullName>
        <ecNumber evidence="2">3.1.11.1</ecNumber>
    </recommendedName>
    <alternativeName>
        <fullName evidence="12">DNA deoxyribophosphodiesterase</fullName>
    </alternativeName>
</protein>